<dbReference type="SUPFAM" id="SSF88713">
    <property type="entry name" value="Glycoside hydrolase/deacetylase"/>
    <property type="match status" value="1"/>
</dbReference>
<dbReference type="RefSeq" id="XP_005089580.1">
    <property type="nucleotide sequence ID" value="XM_005089523.3"/>
</dbReference>
<name>A0ABM0JB34_APLCA</name>
<protein>
    <recommendedName>
        <fullName evidence="3">alpha-mannosidase</fullName>
        <ecNumber evidence="3">3.2.1.24</ecNumber>
    </recommendedName>
</protein>
<dbReference type="Pfam" id="PF17677">
    <property type="entry name" value="Glyco_hydro38C2"/>
    <property type="match status" value="1"/>
</dbReference>
<feature type="domain" description="Glycoside hydrolase family 38 central" evidence="7">
    <location>
        <begin position="516"/>
        <end position="595"/>
    </location>
</feature>
<dbReference type="InterPro" id="IPR011330">
    <property type="entry name" value="Glyco_hydro/deAcase_b/a-brl"/>
</dbReference>
<evidence type="ECO:0000256" key="4">
    <source>
        <dbReference type="ARBA" id="ARBA00022723"/>
    </source>
</evidence>
<dbReference type="EC" id="3.2.1.24" evidence="3"/>
<comment type="catalytic activity">
    <reaction evidence="1">
        <text>Hydrolysis of terminal, non-reducing alpha-D-mannose residues in alpha-D-mannosides.</text>
        <dbReference type="EC" id="3.2.1.24"/>
    </reaction>
</comment>
<dbReference type="InterPro" id="IPR037094">
    <property type="entry name" value="Glyco_hydro_38_cen_sf"/>
</dbReference>
<dbReference type="InterPro" id="IPR041147">
    <property type="entry name" value="GH38_C"/>
</dbReference>
<dbReference type="InterPro" id="IPR011013">
    <property type="entry name" value="Gal_mutarotase_sf_dom"/>
</dbReference>
<dbReference type="Pfam" id="PF22907">
    <property type="entry name" value="Ams1-like_1st"/>
    <property type="match status" value="1"/>
</dbReference>
<evidence type="ECO:0000259" key="7">
    <source>
        <dbReference type="SMART" id="SM00872"/>
    </source>
</evidence>
<keyword evidence="6" id="KW-0326">Glycosidase</keyword>
<dbReference type="Proteomes" id="UP000694888">
    <property type="component" value="Unplaced"/>
</dbReference>
<evidence type="ECO:0000313" key="8">
    <source>
        <dbReference type="Proteomes" id="UP000694888"/>
    </source>
</evidence>
<dbReference type="PANTHER" id="PTHR46017:SF1">
    <property type="entry name" value="ALPHA-MANNOSIDASE 2C1"/>
    <property type="match status" value="1"/>
</dbReference>
<dbReference type="InterPro" id="IPR028995">
    <property type="entry name" value="Glyco_hydro_57/38_cen_sf"/>
</dbReference>
<comment type="similarity">
    <text evidence="2">Belongs to the glycosyl hydrolase 38 family.</text>
</comment>
<dbReference type="InterPro" id="IPR000602">
    <property type="entry name" value="Glyco_hydro_38_N"/>
</dbReference>
<dbReference type="Pfam" id="PF09261">
    <property type="entry name" value="Alpha-mann_mid"/>
    <property type="match status" value="1"/>
</dbReference>
<reference evidence="9" key="1">
    <citation type="submission" date="2025-08" db="UniProtKB">
        <authorList>
            <consortium name="RefSeq"/>
        </authorList>
    </citation>
    <scope>IDENTIFICATION</scope>
</reference>
<evidence type="ECO:0000256" key="3">
    <source>
        <dbReference type="ARBA" id="ARBA00012752"/>
    </source>
</evidence>
<dbReference type="InterPro" id="IPR027291">
    <property type="entry name" value="Glyco_hydro_38_N_sf"/>
</dbReference>
<dbReference type="SUPFAM" id="SSF74650">
    <property type="entry name" value="Galactose mutarotase-like"/>
    <property type="match status" value="1"/>
</dbReference>
<dbReference type="CDD" id="cd10813">
    <property type="entry name" value="GH38N_AMII_Man2C1"/>
    <property type="match status" value="1"/>
</dbReference>
<evidence type="ECO:0000256" key="1">
    <source>
        <dbReference type="ARBA" id="ARBA00000365"/>
    </source>
</evidence>
<dbReference type="Gene3D" id="3.20.110.10">
    <property type="entry name" value="Glycoside hydrolase 38, N terminal domain"/>
    <property type="match status" value="1"/>
</dbReference>
<organism evidence="8 9">
    <name type="scientific">Aplysia californica</name>
    <name type="common">California sea hare</name>
    <dbReference type="NCBI Taxonomy" id="6500"/>
    <lineage>
        <taxon>Eukaryota</taxon>
        <taxon>Metazoa</taxon>
        <taxon>Spiralia</taxon>
        <taxon>Lophotrochozoa</taxon>
        <taxon>Mollusca</taxon>
        <taxon>Gastropoda</taxon>
        <taxon>Heterobranchia</taxon>
        <taxon>Euthyneura</taxon>
        <taxon>Tectipleura</taxon>
        <taxon>Aplysiida</taxon>
        <taxon>Aplysioidea</taxon>
        <taxon>Aplysiidae</taxon>
        <taxon>Aplysia</taxon>
    </lineage>
</organism>
<dbReference type="Pfam" id="PF01074">
    <property type="entry name" value="Glyco_hydro_38N"/>
    <property type="match status" value="1"/>
</dbReference>
<evidence type="ECO:0000256" key="2">
    <source>
        <dbReference type="ARBA" id="ARBA00009792"/>
    </source>
</evidence>
<dbReference type="InterPro" id="IPR011682">
    <property type="entry name" value="Glyco_hydro_38_C"/>
</dbReference>
<keyword evidence="8" id="KW-1185">Reference proteome</keyword>
<keyword evidence="4" id="KW-0479">Metal-binding</keyword>
<evidence type="ECO:0000256" key="5">
    <source>
        <dbReference type="ARBA" id="ARBA00022801"/>
    </source>
</evidence>
<dbReference type="InterPro" id="IPR054723">
    <property type="entry name" value="Ams1-like_N"/>
</dbReference>
<dbReference type="Pfam" id="PF07748">
    <property type="entry name" value="Glyco_hydro_38C"/>
    <property type="match status" value="1"/>
</dbReference>
<accession>A0ABM0JB34</accession>
<evidence type="ECO:0000256" key="6">
    <source>
        <dbReference type="ARBA" id="ARBA00023295"/>
    </source>
</evidence>
<gene>
    <name evidence="9" type="primary">LOC101850379</name>
</gene>
<keyword evidence="5" id="KW-0378">Hydrolase</keyword>
<dbReference type="SUPFAM" id="SSF88688">
    <property type="entry name" value="Families 57/38 glycoside transferase middle domain"/>
    <property type="match status" value="1"/>
</dbReference>
<dbReference type="SMART" id="SM00872">
    <property type="entry name" value="Alpha-mann_mid"/>
    <property type="match status" value="1"/>
</dbReference>
<dbReference type="PANTHER" id="PTHR46017">
    <property type="entry name" value="ALPHA-MANNOSIDASE 2C1"/>
    <property type="match status" value="1"/>
</dbReference>
<evidence type="ECO:0000313" key="9">
    <source>
        <dbReference type="RefSeq" id="XP_005089580.1"/>
    </source>
</evidence>
<sequence length="1086" mass="124539">MEHVPFKHKRTTLERAEKFISEHYFTDINLRNRVYPAKAPLKELKHCAVQDRIPYRDVLNGKYSFSPCAVGDSFGPVWSTHWFALTISIPPAWKGKEVHLLWNSLSEALVFVQGEPMQGLSGDNGRTSFPLCSCATELEFTIYLEMVCNTRFGIGCGATQREEDANKLYTISQAEIGLFDRDIHELILDVEVLHDIAKELPDTNQRGFQALYTVNNMINTIDFEDRSTLEVAKGLAKKFFSQKNGDSQHTLYAMGHAHIDTAWLWPYAETIRKCARSWSCSLRLMEKYPDFKFMCSQAVQYDWVKINYPSIWKTICKFVQTRQFVPVGGTWVEMDGNIPSGESCIRQFLYGQQFFMKEFGIKCKEFWLPDTFGYSAQFPQILRHCGVDRFLTQKLSWSIVNKFPHHTFFWEGIDGSKVLAHFPPGDSYEMDGRVRELLKSVQNFQDKGRSNHSMFLFGYGDGGNGPSEEMLERLERMKDCDGLPKVVHSTSDEFFSAVERENSGMLCRWRGELYLELHNGTYTTWAQVKKYNRKCEVWLRDLELLATLACQRNPSYQYPWIQLDRLWKLLLLNQFHDVLPGTSITLVYKDAIAYYKDIEQVVNREIHRAANACVLNSGGPSGEGDKETYVVNTQPFPRREIIDLERRFEKDDEIPPEVEEHNIPNDFIQIEVEVPPLSVTPLSACEVNRVKPKVEINPPLEPEDVYLKREEVAEFGEVFVMSNGIIKTYIDFSGRILSLKRFDKATNRWTKEAVDPKFPMNQFVLYDDVPLYWDAWDIMDYHLETRKPLNTLEMMANDTNKLRGVVEILLKINEDNYIKQDLILDAGSPYLRVKVKATWNMNRKCLKVEFPTTVHATEASYDIQSGFLRRPNHYNTSWDSARYEVCGHKWADLSEHGFGVSVMNDCKYGWAAVDGVLRMSLLRSPKNPDPQADIGVHRFSYAIMPHFGSFQEARTIQHALAFNNPLRTVLAPPQVSTNPSPGAAVVGQGEWLHLDSDQVILQAVKMAEDCGKTIILRVHEAFGGCTQVKITTGLQLASVQACDGLEEVLKEENVQEGVSWEWKDSQGTISLNLSPFQIVSLRCQLS</sequence>
<dbReference type="InterPro" id="IPR015341">
    <property type="entry name" value="Glyco_hydro_38_cen"/>
</dbReference>
<proteinExistence type="inferred from homology"/>
<dbReference type="Gene3D" id="2.70.98.30">
    <property type="entry name" value="Golgi alpha-mannosidase II, domain 4"/>
    <property type="match status" value="1"/>
</dbReference>
<dbReference type="Gene3D" id="1.20.1270.50">
    <property type="entry name" value="Glycoside hydrolase family 38, central domain"/>
    <property type="match status" value="1"/>
</dbReference>
<dbReference type="GeneID" id="101850379"/>